<dbReference type="Proteomes" id="UP000886724">
    <property type="component" value="Unassembled WGS sequence"/>
</dbReference>
<reference evidence="1" key="2">
    <citation type="submission" date="2021-04" db="EMBL/GenBank/DDBJ databases">
        <authorList>
            <person name="Gilroy R."/>
        </authorList>
    </citation>
    <scope>NUCLEOTIDE SEQUENCE</scope>
    <source>
        <strain evidence="1">ChiGjej1B1-14440</strain>
    </source>
</reference>
<evidence type="ECO:0000313" key="1">
    <source>
        <dbReference type="EMBL" id="HIX82301.1"/>
    </source>
</evidence>
<reference evidence="1" key="1">
    <citation type="journal article" date="2021" name="PeerJ">
        <title>Extensive microbial diversity within the chicken gut microbiome revealed by metagenomics and culture.</title>
        <authorList>
            <person name="Gilroy R."/>
            <person name="Ravi A."/>
            <person name="Getino M."/>
            <person name="Pursley I."/>
            <person name="Horton D.L."/>
            <person name="Alikhan N.F."/>
            <person name="Baker D."/>
            <person name="Gharbi K."/>
            <person name="Hall N."/>
            <person name="Watson M."/>
            <person name="Adriaenssens E.M."/>
            <person name="Foster-Nyarko E."/>
            <person name="Jarju S."/>
            <person name="Secka A."/>
            <person name="Antonio M."/>
            <person name="Oren A."/>
            <person name="Chaudhuri R.R."/>
            <person name="La Ragione R."/>
            <person name="Hildebrand F."/>
            <person name="Pallen M.J."/>
        </authorList>
    </citation>
    <scope>NUCLEOTIDE SEQUENCE</scope>
    <source>
        <strain evidence="1">ChiGjej1B1-14440</strain>
    </source>
</reference>
<proteinExistence type="predicted"/>
<accession>A0A9D2BN82</accession>
<dbReference type="AlphaFoldDB" id="A0A9D2BN82"/>
<evidence type="ECO:0000313" key="2">
    <source>
        <dbReference type="Proteomes" id="UP000886724"/>
    </source>
</evidence>
<comment type="caution">
    <text evidence="1">The sequence shown here is derived from an EMBL/GenBank/DDBJ whole genome shotgun (WGS) entry which is preliminary data.</text>
</comment>
<name>A0A9D2BN82_9FIRM</name>
<dbReference type="EMBL" id="DXET01000227">
    <property type="protein sequence ID" value="HIX82301.1"/>
    <property type="molecule type" value="Genomic_DNA"/>
</dbReference>
<organism evidence="1 2">
    <name type="scientific">Candidatus Erysipelatoclostridium merdavium</name>
    <dbReference type="NCBI Taxonomy" id="2838566"/>
    <lineage>
        <taxon>Bacteria</taxon>
        <taxon>Bacillati</taxon>
        <taxon>Bacillota</taxon>
        <taxon>Erysipelotrichia</taxon>
        <taxon>Erysipelotrichales</taxon>
        <taxon>Erysipelotrichales incertae sedis</taxon>
    </lineage>
</organism>
<gene>
    <name evidence="1" type="ORF">H9980_10085</name>
</gene>
<sequence length="96" mass="10906">MYLPSIDSLSFTGIAVILGFFLTNEFSVNEQAALGAWFNVIGDILSSNAAWQAVLNERFEDKEKDDEDSLTVIKEALEKLKDKVEKWEKENEPNNH</sequence>
<protein>
    <submittedName>
        <fullName evidence="1">Uncharacterized protein</fullName>
    </submittedName>
</protein>